<feature type="coiled-coil region" evidence="1">
    <location>
        <begin position="320"/>
        <end position="347"/>
    </location>
</feature>
<feature type="region of interest" description="Disordered" evidence="2">
    <location>
        <begin position="428"/>
        <end position="460"/>
    </location>
</feature>
<keyword evidence="1" id="KW-0175">Coiled coil</keyword>
<feature type="region of interest" description="Disordered" evidence="2">
    <location>
        <begin position="568"/>
        <end position="592"/>
    </location>
</feature>
<dbReference type="AlphaFoldDB" id="A0A182KEP0"/>
<feature type="compositionally biased region" description="Polar residues" evidence="2">
    <location>
        <begin position="48"/>
        <end position="79"/>
    </location>
</feature>
<feature type="compositionally biased region" description="Low complexity" evidence="2">
    <location>
        <begin position="171"/>
        <end position="182"/>
    </location>
</feature>
<sequence length="907" mass="96500">LALHAHGAPLILSTNRYHHGHHRNHKSSSSASQQLAGCGVGSAKAVTSCGSQNQPESSTNCSTRSSTQLPHPGLSSNVGQRRPLDTQPLSGGQSAAGGVIKSYESVGSLELIPSSGNNTSSPQTVMSGSAMSSSVSSASSSASTTSSSSTEMCLPRIIKPRKRRKKDRKPNAQTSSASNGSAGTAGNGTEGSLCVPSDGPAGGCTAGGLPCMESHLQNAVGGNNVQTVNNMLLQHLQSQLHYGPAATMELLGGIPNVGDMLNELSYQATHNPSVPVFPELLTAELAKILVGNTALTSRYPSLLQQQYVSQQQYSQLHSLLLQLQRNNHQHQQQQLELKRLLQAQQQQLTTHQDQQLLIQQQHHQQQYLTHAQFSQQQTQDHRQLAQLSTSFCNVNSPGSESDDSIIASPHQPTALSEFVFPSMGLNAAVPESLPDQEPSNSSPSYSTSLSMPEPKSPSAGSNCSCRLCDPFGRIWAFPMLRPTSCSSADGFEMEERNNKKNVGVIGSNRSSGAAVRGKWCTSTEPVPFATISIGDSADECLSRKGSFSDSGSDSGCDLLLSRLPGLCSTEEEEEEEDEEENHDQGGCGSEENKSDSLLAAVQCNEPFAGGHYRNHSWFSTIVGRPVVSSEASSCSRKTNDDELLLMSELTKKLHETLDLDGEPCSNQQSFRMQNDGAGAIAPRSGSCSSSSSSSSSTSDKSSGMGSLLGGDSPSTISFSNAFVSFDAASTRNNMLHGHGRTGNRLFIRGDPHDECVVIDGSDVCASEMLHMVSLKMRTGSSTGESKGASTVGSGNGGSGPEENGHVMQESDFVRCEKRNPLSLRPISVVSSLFSMNQQSGAPAENRKWTSTGNGADGSNFLFGSDQQQKQEHDHPQRYRQSLDGSVGDMLNCFDTVWSGSDHKQLRP</sequence>
<protein>
    <submittedName>
        <fullName evidence="3">Uncharacterized protein</fullName>
    </submittedName>
</protein>
<feature type="compositionally biased region" description="Basic residues" evidence="2">
    <location>
        <begin position="158"/>
        <end position="168"/>
    </location>
</feature>
<dbReference type="VEuPathDB" id="VectorBase:ACHR009228"/>
<evidence type="ECO:0000313" key="3">
    <source>
        <dbReference type="EnsemblMetazoa" id="ACHR009228-PA"/>
    </source>
</evidence>
<evidence type="ECO:0000313" key="4">
    <source>
        <dbReference type="Proteomes" id="UP000075881"/>
    </source>
</evidence>
<reference evidence="4" key="1">
    <citation type="submission" date="2013-03" db="EMBL/GenBank/DDBJ databases">
        <title>The Genome Sequence of Anopheles christyi ACHKN1017.</title>
        <authorList>
            <consortium name="The Broad Institute Genomics Platform"/>
            <person name="Neafsey D.E."/>
            <person name="Besansky N."/>
            <person name="Walker B."/>
            <person name="Young S.K."/>
            <person name="Zeng Q."/>
            <person name="Gargeya S."/>
            <person name="Fitzgerald M."/>
            <person name="Haas B."/>
            <person name="Abouelleil A."/>
            <person name="Allen A.W."/>
            <person name="Alvarado L."/>
            <person name="Arachchi H.M."/>
            <person name="Berlin A.M."/>
            <person name="Chapman S.B."/>
            <person name="Gainer-Dewar J."/>
            <person name="Goldberg J."/>
            <person name="Griggs A."/>
            <person name="Gujja S."/>
            <person name="Hansen M."/>
            <person name="Howarth C."/>
            <person name="Imamovic A."/>
            <person name="Ireland A."/>
            <person name="Larimer J."/>
            <person name="McCowan C."/>
            <person name="Murphy C."/>
            <person name="Pearson M."/>
            <person name="Poon T.W."/>
            <person name="Priest M."/>
            <person name="Roberts A."/>
            <person name="Saif S."/>
            <person name="Shea T."/>
            <person name="Sisk P."/>
            <person name="Sykes S."/>
            <person name="Wortman J."/>
            <person name="Nusbaum C."/>
            <person name="Birren B."/>
        </authorList>
    </citation>
    <scope>NUCLEOTIDE SEQUENCE [LARGE SCALE GENOMIC DNA]</scope>
    <source>
        <strain evidence="4">ACHKN1017</strain>
    </source>
</reference>
<accession>A0A182KEP0</accession>
<dbReference type="EnsemblMetazoa" id="ACHR009228-RA">
    <property type="protein sequence ID" value="ACHR009228-PA"/>
    <property type="gene ID" value="ACHR009228"/>
</dbReference>
<feature type="compositionally biased region" description="Acidic residues" evidence="2">
    <location>
        <begin position="569"/>
        <end position="581"/>
    </location>
</feature>
<organism evidence="3 4">
    <name type="scientific">Anopheles christyi</name>
    <dbReference type="NCBI Taxonomy" id="43041"/>
    <lineage>
        <taxon>Eukaryota</taxon>
        <taxon>Metazoa</taxon>
        <taxon>Ecdysozoa</taxon>
        <taxon>Arthropoda</taxon>
        <taxon>Hexapoda</taxon>
        <taxon>Insecta</taxon>
        <taxon>Pterygota</taxon>
        <taxon>Neoptera</taxon>
        <taxon>Endopterygota</taxon>
        <taxon>Diptera</taxon>
        <taxon>Nematocera</taxon>
        <taxon>Culicoidea</taxon>
        <taxon>Culicidae</taxon>
        <taxon>Anophelinae</taxon>
        <taxon>Anopheles</taxon>
    </lineage>
</organism>
<keyword evidence="4" id="KW-1185">Reference proteome</keyword>
<evidence type="ECO:0000256" key="2">
    <source>
        <dbReference type="SAM" id="MobiDB-lite"/>
    </source>
</evidence>
<feature type="compositionally biased region" description="Polar residues" evidence="2">
    <location>
        <begin position="778"/>
        <end position="791"/>
    </location>
</feature>
<dbReference type="Proteomes" id="UP000075881">
    <property type="component" value="Unassembled WGS sequence"/>
</dbReference>
<reference evidence="3" key="2">
    <citation type="submission" date="2020-05" db="UniProtKB">
        <authorList>
            <consortium name="EnsemblMetazoa"/>
        </authorList>
    </citation>
    <scope>IDENTIFICATION</scope>
    <source>
        <strain evidence="3">ACHKN1017</strain>
    </source>
</reference>
<feature type="region of interest" description="Disordered" evidence="2">
    <location>
        <begin position="676"/>
        <end position="708"/>
    </location>
</feature>
<feature type="compositionally biased region" description="Low complexity" evidence="2">
    <location>
        <begin position="684"/>
        <end position="708"/>
    </location>
</feature>
<evidence type="ECO:0000256" key="1">
    <source>
        <dbReference type="SAM" id="Coils"/>
    </source>
</evidence>
<feature type="region of interest" description="Disordered" evidence="2">
    <location>
        <begin position="777"/>
        <end position="805"/>
    </location>
</feature>
<feature type="region of interest" description="Disordered" evidence="2">
    <location>
        <begin position="45"/>
        <end position="96"/>
    </location>
</feature>
<feature type="compositionally biased region" description="Low complexity" evidence="2">
    <location>
        <begin position="124"/>
        <end position="150"/>
    </location>
</feature>
<feature type="compositionally biased region" description="Low complexity" evidence="2">
    <location>
        <begin position="438"/>
        <end position="452"/>
    </location>
</feature>
<feature type="region of interest" description="Disordered" evidence="2">
    <location>
        <begin position="837"/>
        <end position="875"/>
    </location>
</feature>
<name>A0A182KEP0_9DIPT</name>
<proteinExistence type="predicted"/>
<feature type="compositionally biased region" description="Polar residues" evidence="2">
    <location>
        <begin position="114"/>
        <end position="123"/>
    </location>
</feature>
<feature type="region of interest" description="Disordered" evidence="2">
    <location>
        <begin position="113"/>
        <end position="193"/>
    </location>
</feature>